<reference evidence="2" key="1">
    <citation type="submission" date="2019-11" db="EMBL/GenBank/DDBJ databases">
        <authorList>
            <person name="Feng L."/>
        </authorList>
    </citation>
    <scope>NUCLEOTIDE SEQUENCE</scope>
    <source>
        <strain evidence="2">BgluceraseaLFYP119</strain>
    </source>
</reference>
<name>A0A6N2T1U3_9FIRM</name>
<gene>
    <name evidence="2" type="ORF">BGLFYP119_01359</name>
</gene>
<keyword evidence="1" id="KW-0472">Membrane</keyword>
<proteinExistence type="predicted"/>
<organism evidence="2">
    <name type="scientific">Blautia glucerasea</name>
    <dbReference type="NCBI Taxonomy" id="536633"/>
    <lineage>
        <taxon>Bacteria</taxon>
        <taxon>Bacillati</taxon>
        <taxon>Bacillota</taxon>
        <taxon>Clostridia</taxon>
        <taxon>Lachnospirales</taxon>
        <taxon>Lachnospiraceae</taxon>
        <taxon>Blautia</taxon>
    </lineage>
</organism>
<protein>
    <recommendedName>
        <fullName evidence="3">DUF1294 domain-containing protein</fullName>
    </recommendedName>
</protein>
<keyword evidence="1" id="KW-1133">Transmembrane helix</keyword>
<feature type="transmembrane region" description="Helical" evidence="1">
    <location>
        <begin position="67"/>
        <end position="86"/>
    </location>
</feature>
<evidence type="ECO:0000256" key="1">
    <source>
        <dbReference type="SAM" id="Phobius"/>
    </source>
</evidence>
<keyword evidence="1" id="KW-0812">Transmembrane</keyword>
<dbReference type="InterPro" id="IPR010718">
    <property type="entry name" value="DUF1294"/>
</dbReference>
<evidence type="ECO:0008006" key="3">
    <source>
        <dbReference type="Google" id="ProtNLM"/>
    </source>
</evidence>
<evidence type="ECO:0000313" key="2">
    <source>
        <dbReference type="EMBL" id="VYS98461.1"/>
    </source>
</evidence>
<dbReference type="Pfam" id="PF06961">
    <property type="entry name" value="DUF1294"/>
    <property type="match status" value="1"/>
</dbReference>
<dbReference type="PIRSF" id="PIRSF002599">
    <property type="entry name" value="Cold_shock_A"/>
    <property type="match status" value="1"/>
</dbReference>
<dbReference type="AlphaFoldDB" id="A0A6N2T1U3"/>
<sequence length="87" mass="9911">MIRYFILYLILINTAAFILYGIDKKRAREGRWRIPEKILFGMAVIGGGAGALAGMSFFHHKTRKPRFYIGVPLLLLLEGAALVWLFK</sequence>
<accession>A0A6N2T1U3</accession>
<dbReference type="InterPro" id="IPR012156">
    <property type="entry name" value="Cold_shock_CspA"/>
</dbReference>
<feature type="transmembrane region" description="Helical" evidence="1">
    <location>
        <begin position="34"/>
        <end position="55"/>
    </location>
</feature>
<dbReference type="GO" id="GO:0003676">
    <property type="term" value="F:nucleic acid binding"/>
    <property type="evidence" value="ECO:0007669"/>
    <property type="project" value="InterPro"/>
</dbReference>
<dbReference type="RefSeq" id="WP_156353688.1">
    <property type="nucleotide sequence ID" value="NZ_CACRST010000011.1"/>
</dbReference>
<dbReference type="EMBL" id="CACRST010000011">
    <property type="protein sequence ID" value="VYS98461.1"/>
    <property type="molecule type" value="Genomic_DNA"/>
</dbReference>
<feature type="transmembrane region" description="Helical" evidence="1">
    <location>
        <begin position="6"/>
        <end position="22"/>
    </location>
</feature>